<reference evidence="7 8" key="1">
    <citation type="journal article" date="1992" name="Lakartidningen">
        <title>[Penicillin V and not amoxicillin is the first choice preparation in acute otitis].</title>
        <authorList>
            <person name="Kamme C."/>
            <person name="Lundgren K."/>
            <person name="Prellner K."/>
        </authorList>
    </citation>
    <scope>NUCLEOTIDE SEQUENCE [LARGE SCALE GENOMIC DNA]</scope>
    <source>
        <strain evidence="7 8">513A</strain>
    </source>
</reference>
<evidence type="ECO:0000256" key="5">
    <source>
        <dbReference type="SAM" id="Phobius"/>
    </source>
</evidence>
<dbReference type="GO" id="GO:0016887">
    <property type="term" value="F:ATP hydrolysis activity"/>
    <property type="evidence" value="ECO:0007669"/>
    <property type="project" value="InterPro"/>
</dbReference>
<dbReference type="GO" id="GO:0005524">
    <property type="term" value="F:ATP binding"/>
    <property type="evidence" value="ECO:0007669"/>
    <property type="project" value="UniProtKB-KW"/>
</dbReference>
<name>A0A5C8D6S5_9SPIR</name>
<protein>
    <submittedName>
        <fullName evidence="7">Sugar ABC transporter ATP-binding protein</fullName>
    </submittedName>
</protein>
<dbReference type="PANTHER" id="PTHR43790">
    <property type="entry name" value="CARBOHYDRATE TRANSPORT ATP-BINDING PROTEIN MG119-RELATED"/>
    <property type="match status" value="1"/>
</dbReference>
<dbReference type="InterPro" id="IPR027417">
    <property type="entry name" value="P-loop_NTPase"/>
</dbReference>
<keyword evidence="5" id="KW-0472">Membrane</keyword>
<evidence type="ECO:0000256" key="1">
    <source>
        <dbReference type="ARBA" id="ARBA00022448"/>
    </source>
</evidence>
<dbReference type="PANTHER" id="PTHR43790:SF9">
    <property type="entry name" value="GALACTOFURANOSE TRANSPORTER ATP-BINDING PROTEIN YTFR"/>
    <property type="match status" value="1"/>
</dbReference>
<dbReference type="Proteomes" id="UP000324638">
    <property type="component" value="Unassembled WGS sequence"/>
</dbReference>
<evidence type="ECO:0000313" key="7">
    <source>
        <dbReference type="EMBL" id="TXJ20743.1"/>
    </source>
</evidence>
<dbReference type="InterPro" id="IPR050107">
    <property type="entry name" value="ABC_carbohydrate_import_ATPase"/>
</dbReference>
<keyword evidence="4 7" id="KW-0067">ATP-binding</keyword>
<dbReference type="AlphaFoldDB" id="A0A5C8D6S5"/>
<gene>
    <name evidence="7" type="ORF">EPJ79_06290</name>
</gene>
<accession>A0A5C8D6S5</accession>
<keyword evidence="5" id="KW-0812">Transmembrane</keyword>
<evidence type="ECO:0000313" key="8">
    <source>
        <dbReference type="Proteomes" id="UP000324638"/>
    </source>
</evidence>
<evidence type="ECO:0000259" key="6">
    <source>
        <dbReference type="Pfam" id="PF00005"/>
    </source>
</evidence>
<dbReference type="RefSeq" id="WP_147738848.1">
    <property type="nucleotide sequence ID" value="NZ_SAXU01000001.1"/>
</dbReference>
<dbReference type="EMBL" id="SAXU01000001">
    <property type="protein sequence ID" value="TXJ20743.1"/>
    <property type="molecule type" value="Genomic_DNA"/>
</dbReference>
<organism evidence="7 8">
    <name type="scientific">Brachyspira aalborgi</name>
    <dbReference type="NCBI Taxonomy" id="29522"/>
    <lineage>
        <taxon>Bacteria</taxon>
        <taxon>Pseudomonadati</taxon>
        <taxon>Spirochaetota</taxon>
        <taxon>Spirochaetia</taxon>
        <taxon>Brachyspirales</taxon>
        <taxon>Brachyspiraceae</taxon>
        <taxon>Brachyspira</taxon>
    </lineage>
</organism>
<comment type="caution">
    <text evidence="7">The sequence shown here is derived from an EMBL/GenBank/DDBJ whole genome shotgun (WGS) entry which is preliminary data.</text>
</comment>
<keyword evidence="5" id="KW-1133">Transmembrane helix</keyword>
<keyword evidence="2" id="KW-0677">Repeat</keyword>
<evidence type="ECO:0000256" key="4">
    <source>
        <dbReference type="ARBA" id="ARBA00022840"/>
    </source>
</evidence>
<dbReference type="SUPFAM" id="SSF52540">
    <property type="entry name" value="P-loop containing nucleoside triphosphate hydrolases"/>
    <property type="match status" value="1"/>
</dbReference>
<feature type="transmembrane region" description="Helical" evidence="5">
    <location>
        <begin position="111"/>
        <end position="129"/>
    </location>
</feature>
<evidence type="ECO:0000256" key="3">
    <source>
        <dbReference type="ARBA" id="ARBA00022741"/>
    </source>
</evidence>
<proteinExistence type="predicted"/>
<keyword evidence="1" id="KW-0813">Transport</keyword>
<sequence>MADIVFRAKNISKSFFGIPVLKNINLDMNKGEVHAILGENGAGKSTLIKIIGGIYECDSGELFLEGKRVIFNKAADAINNGIITIHQELNMCAHLTVMENLFLAREYRKNLLFFILFIYIINLNLKLILNKKLLRKKYGFIYRNCRTSKCWKINAF</sequence>
<evidence type="ECO:0000256" key="2">
    <source>
        <dbReference type="ARBA" id="ARBA00022737"/>
    </source>
</evidence>
<dbReference type="InterPro" id="IPR003439">
    <property type="entry name" value="ABC_transporter-like_ATP-bd"/>
</dbReference>
<dbReference type="Pfam" id="PF00005">
    <property type="entry name" value="ABC_tran"/>
    <property type="match status" value="1"/>
</dbReference>
<keyword evidence="3" id="KW-0547">Nucleotide-binding</keyword>
<dbReference type="Gene3D" id="3.40.50.300">
    <property type="entry name" value="P-loop containing nucleotide triphosphate hydrolases"/>
    <property type="match status" value="1"/>
</dbReference>
<feature type="domain" description="ABC transporter" evidence="6">
    <location>
        <begin position="21"/>
        <end position="107"/>
    </location>
</feature>